<proteinExistence type="predicted"/>
<accession>A0ABD4ZT05</accession>
<evidence type="ECO:0000313" key="1">
    <source>
        <dbReference type="EMBL" id="MDL4935810.1"/>
    </source>
</evidence>
<dbReference type="RefSeq" id="WP_142976792.1">
    <property type="nucleotide sequence ID" value="NZ_CABGTZ010000002.1"/>
</dbReference>
<evidence type="ECO:0000313" key="2">
    <source>
        <dbReference type="Proteomes" id="UP001241571"/>
    </source>
</evidence>
<dbReference type="EMBL" id="JASUBT010000005">
    <property type="protein sequence ID" value="MDL4935810.1"/>
    <property type="molecule type" value="Genomic_DNA"/>
</dbReference>
<organism evidence="1 2">
    <name type="scientific">Enterococcus gallinarum</name>
    <dbReference type="NCBI Taxonomy" id="1353"/>
    <lineage>
        <taxon>Bacteria</taxon>
        <taxon>Bacillati</taxon>
        <taxon>Bacillota</taxon>
        <taxon>Bacilli</taxon>
        <taxon>Lactobacillales</taxon>
        <taxon>Enterococcaceae</taxon>
        <taxon>Enterococcus</taxon>
    </lineage>
</organism>
<protein>
    <submittedName>
        <fullName evidence="1">Uncharacterized protein</fullName>
    </submittedName>
</protein>
<comment type="caution">
    <text evidence="1">The sequence shown here is derived from an EMBL/GenBank/DDBJ whole genome shotgun (WGS) entry which is preliminary data.</text>
</comment>
<dbReference type="AlphaFoldDB" id="A0ABD4ZT05"/>
<dbReference type="Proteomes" id="UP001241571">
    <property type="component" value="Unassembled WGS sequence"/>
</dbReference>
<gene>
    <name evidence="1" type="ORF">QRX88_08800</name>
</gene>
<reference evidence="1 2" key="1">
    <citation type="submission" date="2023-06" db="EMBL/GenBank/DDBJ databases">
        <title>Acute promotion of culturable opportunistic pathogens and persistent increase of antibiotic resistance following antibiotic exposure in mouse gut microbiota.</title>
        <authorList>
            <person name="Li L."/>
            <person name="Wang B."/>
            <person name="Sun Y."/>
            <person name="Wang M."/>
            <person name="Xu H."/>
        </authorList>
    </citation>
    <scope>NUCLEOTIDE SEQUENCE [LARGE SCALE GENOMIC DNA]</scope>
    <source>
        <strain evidence="1 2">CRI2_2</strain>
    </source>
</reference>
<name>A0ABD4ZT05_ENTGA</name>
<sequence>MDSYSVDIEIFAAGDPDGNKRLNLLKKSESQHITFTAHANDQQITFQLERKEALELASHLFRQILDLY</sequence>